<evidence type="ECO:0000313" key="1">
    <source>
        <dbReference type="EMBL" id="PNW80781.1"/>
    </source>
</evidence>
<dbReference type="OrthoDB" id="544398at2759"/>
<gene>
    <name evidence="1" type="ORF">CHLRE_07g329450v5</name>
</gene>
<dbReference type="ExpressionAtlas" id="A0A2K3DJT3">
    <property type="expression patterns" value="baseline"/>
</dbReference>
<keyword evidence="2" id="KW-1185">Reference proteome</keyword>
<proteinExistence type="predicted"/>
<sequence>MSANAPKIDELTNVAVDFLEAMKKDFVERMNRLKAEVGSYCGSQEAAWRDTNAHTQEALSRLEGARQLVRSLGLNAGHPDAAAGLLQDLEGAGQAEGGGH</sequence>
<reference evidence="1 2" key="1">
    <citation type="journal article" date="2007" name="Science">
        <title>The Chlamydomonas genome reveals the evolution of key animal and plant functions.</title>
        <authorList>
            <person name="Merchant S.S."/>
            <person name="Prochnik S.E."/>
            <person name="Vallon O."/>
            <person name="Harris E.H."/>
            <person name="Karpowicz S.J."/>
            <person name="Witman G.B."/>
            <person name="Terry A."/>
            <person name="Salamov A."/>
            <person name="Fritz-Laylin L.K."/>
            <person name="Marechal-Drouard L."/>
            <person name="Marshall W.F."/>
            <person name="Qu L.H."/>
            <person name="Nelson D.R."/>
            <person name="Sanderfoot A.A."/>
            <person name="Spalding M.H."/>
            <person name="Kapitonov V.V."/>
            <person name="Ren Q."/>
            <person name="Ferris P."/>
            <person name="Lindquist E."/>
            <person name="Shapiro H."/>
            <person name="Lucas S.M."/>
            <person name="Grimwood J."/>
            <person name="Schmutz J."/>
            <person name="Cardol P."/>
            <person name="Cerutti H."/>
            <person name="Chanfreau G."/>
            <person name="Chen C.L."/>
            <person name="Cognat V."/>
            <person name="Croft M.T."/>
            <person name="Dent R."/>
            <person name="Dutcher S."/>
            <person name="Fernandez E."/>
            <person name="Fukuzawa H."/>
            <person name="Gonzalez-Ballester D."/>
            <person name="Gonzalez-Halphen D."/>
            <person name="Hallmann A."/>
            <person name="Hanikenne M."/>
            <person name="Hippler M."/>
            <person name="Inwood W."/>
            <person name="Jabbari K."/>
            <person name="Kalanon M."/>
            <person name="Kuras R."/>
            <person name="Lefebvre P.A."/>
            <person name="Lemaire S.D."/>
            <person name="Lobanov A.V."/>
            <person name="Lohr M."/>
            <person name="Manuell A."/>
            <person name="Meier I."/>
            <person name="Mets L."/>
            <person name="Mittag M."/>
            <person name="Mittelmeier T."/>
            <person name="Moroney J.V."/>
            <person name="Moseley J."/>
            <person name="Napoli C."/>
            <person name="Nedelcu A.M."/>
            <person name="Niyogi K."/>
            <person name="Novoselov S.V."/>
            <person name="Paulsen I.T."/>
            <person name="Pazour G."/>
            <person name="Purton S."/>
            <person name="Ral J.P."/>
            <person name="Riano-Pachon D.M."/>
            <person name="Riekhof W."/>
            <person name="Rymarquis L."/>
            <person name="Schroda M."/>
            <person name="Stern D."/>
            <person name="Umen J."/>
            <person name="Willows R."/>
            <person name="Wilson N."/>
            <person name="Zimmer S.L."/>
            <person name="Allmer J."/>
            <person name="Balk J."/>
            <person name="Bisova K."/>
            <person name="Chen C.J."/>
            <person name="Elias M."/>
            <person name="Gendler K."/>
            <person name="Hauser C."/>
            <person name="Lamb M.R."/>
            <person name="Ledford H."/>
            <person name="Long J.C."/>
            <person name="Minagawa J."/>
            <person name="Page M.D."/>
            <person name="Pan J."/>
            <person name="Pootakham W."/>
            <person name="Roje S."/>
            <person name="Rose A."/>
            <person name="Stahlberg E."/>
            <person name="Terauchi A.M."/>
            <person name="Yang P."/>
            <person name="Ball S."/>
            <person name="Bowler C."/>
            <person name="Dieckmann C.L."/>
            <person name="Gladyshev V.N."/>
            <person name="Green P."/>
            <person name="Jorgensen R."/>
            <person name="Mayfield S."/>
            <person name="Mueller-Roeber B."/>
            <person name="Rajamani S."/>
            <person name="Sayre R.T."/>
            <person name="Brokstein P."/>
            <person name="Dubchak I."/>
            <person name="Goodstein D."/>
            <person name="Hornick L."/>
            <person name="Huang Y.W."/>
            <person name="Jhaveri J."/>
            <person name="Luo Y."/>
            <person name="Martinez D."/>
            <person name="Ngau W.C."/>
            <person name="Otillar B."/>
            <person name="Poliakov A."/>
            <person name="Porter A."/>
            <person name="Szajkowski L."/>
            <person name="Werner G."/>
            <person name="Zhou K."/>
            <person name="Grigoriev I.V."/>
            <person name="Rokhsar D.S."/>
            <person name="Grossman A.R."/>
        </authorList>
    </citation>
    <scope>NUCLEOTIDE SEQUENCE [LARGE SCALE GENOMIC DNA]</scope>
    <source>
        <strain evidence="2">CC-503</strain>
    </source>
</reference>
<accession>A0A2K3DJT3</accession>
<dbReference type="Gramene" id="PNW80781">
    <property type="protein sequence ID" value="PNW80781"/>
    <property type="gene ID" value="CHLRE_07g329450v5"/>
</dbReference>
<name>A0A2K3DJT3_CHLRE</name>
<protein>
    <submittedName>
        <fullName evidence="1">Uncharacterized protein</fullName>
    </submittedName>
</protein>
<dbReference type="RefSeq" id="XP_042922728.1">
    <property type="nucleotide sequence ID" value="XM_043064159.1"/>
</dbReference>
<organism evidence="1 2">
    <name type="scientific">Chlamydomonas reinhardtii</name>
    <name type="common">Chlamydomonas smithii</name>
    <dbReference type="NCBI Taxonomy" id="3055"/>
    <lineage>
        <taxon>Eukaryota</taxon>
        <taxon>Viridiplantae</taxon>
        <taxon>Chlorophyta</taxon>
        <taxon>core chlorophytes</taxon>
        <taxon>Chlorophyceae</taxon>
        <taxon>CS clade</taxon>
        <taxon>Chlamydomonadales</taxon>
        <taxon>Chlamydomonadaceae</taxon>
        <taxon>Chlamydomonas</taxon>
    </lineage>
</organism>
<dbReference type="EMBL" id="CM008968">
    <property type="protein sequence ID" value="PNW80781.1"/>
    <property type="molecule type" value="Genomic_DNA"/>
</dbReference>
<dbReference type="Proteomes" id="UP000006906">
    <property type="component" value="Chromosome 7"/>
</dbReference>
<dbReference type="AlphaFoldDB" id="A0A2K3DJT3"/>
<evidence type="ECO:0000313" key="2">
    <source>
        <dbReference type="Proteomes" id="UP000006906"/>
    </source>
</evidence>
<dbReference type="GeneID" id="5716198"/>